<feature type="transmembrane region" description="Helical" evidence="2">
    <location>
        <begin position="205"/>
        <end position="229"/>
    </location>
</feature>
<dbReference type="EMBL" id="GG671811">
    <property type="protein sequence ID" value="EER18424.1"/>
    <property type="molecule type" value="Genomic_DNA"/>
</dbReference>
<dbReference type="AlphaFoldDB" id="C5KB98"/>
<proteinExistence type="predicted"/>
<reference evidence="3 4" key="1">
    <citation type="submission" date="2008-07" db="EMBL/GenBank/DDBJ databases">
        <authorList>
            <person name="El-Sayed N."/>
            <person name="Caler E."/>
            <person name="Inman J."/>
            <person name="Amedeo P."/>
            <person name="Hass B."/>
            <person name="Wortman J."/>
        </authorList>
    </citation>
    <scope>NUCLEOTIDE SEQUENCE [LARGE SCALE GENOMIC DNA]</scope>
    <source>
        <strain evidence="4">ATCC 50983 / TXsc</strain>
    </source>
</reference>
<feature type="region of interest" description="Disordered" evidence="1">
    <location>
        <begin position="138"/>
        <end position="157"/>
    </location>
</feature>
<feature type="region of interest" description="Disordered" evidence="1">
    <location>
        <begin position="1"/>
        <end position="54"/>
    </location>
</feature>
<evidence type="ECO:0000313" key="3">
    <source>
        <dbReference type="EMBL" id="EER18424.1"/>
    </source>
</evidence>
<organism evidence="4">
    <name type="scientific">Perkinsus marinus (strain ATCC 50983 / TXsc)</name>
    <dbReference type="NCBI Taxonomy" id="423536"/>
    <lineage>
        <taxon>Eukaryota</taxon>
        <taxon>Sar</taxon>
        <taxon>Alveolata</taxon>
        <taxon>Perkinsozoa</taxon>
        <taxon>Perkinsea</taxon>
        <taxon>Perkinsida</taxon>
        <taxon>Perkinsidae</taxon>
        <taxon>Perkinsus</taxon>
    </lineage>
</organism>
<feature type="compositionally biased region" description="Basic and acidic residues" evidence="1">
    <location>
        <begin position="40"/>
        <end position="53"/>
    </location>
</feature>
<dbReference type="RefSeq" id="XP_002786628.1">
    <property type="nucleotide sequence ID" value="XM_002786582.1"/>
</dbReference>
<accession>C5KB98</accession>
<name>C5KB98_PERM5</name>
<feature type="compositionally biased region" description="Low complexity" evidence="1">
    <location>
        <begin position="1"/>
        <end position="10"/>
    </location>
</feature>
<dbReference type="OrthoDB" id="331700at2759"/>
<evidence type="ECO:0000256" key="1">
    <source>
        <dbReference type="SAM" id="MobiDB-lite"/>
    </source>
</evidence>
<evidence type="ECO:0000256" key="2">
    <source>
        <dbReference type="SAM" id="Phobius"/>
    </source>
</evidence>
<dbReference type="OMA" id="IRWINAI"/>
<keyword evidence="2" id="KW-0812">Transmembrane</keyword>
<dbReference type="InParanoid" id="C5KB98"/>
<keyword evidence="2" id="KW-1133">Transmembrane helix</keyword>
<sequence>MASSSSSSSSRDVPVTISNSNNNNNNAPSLDDYRQRHHRRYEEREVEAARVEQEDSDWELARTLQCHEELRLQQEMDLKHAEEVHRVQEMEQRQRDHLAGLAVDEHLPDDSGIRRPMRTGYTERLIDDGEYTIGEESERELLPLGDPDEENPSENPTTRRLLINRRGFGPIRWINAILTDASPNAWRCFGGGDCWCTKRILSACLMLLTVLLMLFIVVAIAVIDVNLIAY</sequence>
<dbReference type="Proteomes" id="UP000007800">
    <property type="component" value="Unassembled WGS sequence"/>
</dbReference>
<evidence type="ECO:0000313" key="4">
    <source>
        <dbReference type="Proteomes" id="UP000007800"/>
    </source>
</evidence>
<dbReference type="GeneID" id="9049230"/>
<protein>
    <submittedName>
        <fullName evidence="3">Uncharacterized protein</fullName>
    </submittedName>
</protein>
<keyword evidence="4" id="KW-1185">Reference proteome</keyword>
<keyword evidence="2" id="KW-0472">Membrane</keyword>
<gene>
    <name evidence="3" type="ORF">Pmar_PMAR005335</name>
</gene>